<dbReference type="Proteomes" id="UP000595140">
    <property type="component" value="Unassembled WGS sequence"/>
</dbReference>
<accession>A0A484L009</accession>
<organism evidence="1 2">
    <name type="scientific">Cuscuta campestris</name>
    <dbReference type="NCBI Taxonomy" id="132261"/>
    <lineage>
        <taxon>Eukaryota</taxon>
        <taxon>Viridiplantae</taxon>
        <taxon>Streptophyta</taxon>
        <taxon>Embryophyta</taxon>
        <taxon>Tracheophyta</taxon>
        <taxon>Spermatophyta</taxon>
        <taxon>Magnoliopsida</taxon>
        <taxon>eudicotyledons</taxon>
        <taxon>Gunneridae</taxon>
        <taxon>Pentapetalae</taxon>
        <taxon>asterids</taxon>
        <taxon>lamiids</taxon>
        <taxon>Solanales</taxon>
        <taxon>Convolvulaceae</taxon>
        <taxon>Cuscuteae</taxon>
        <taxon>Cuscuta</taxon>
        <taxon>Cuscuta subgen. Grammica</taxon>
        <taxon>Cuscuta sect. Cleistogrammica</taxon>
    </lineage>
</organism>
<gene>
    <name evidence="1" type="ORF">CCAM_LOCUS10512</name>
</gene>
<protein>
    <recommendedName>
        <fullName evidence="3">Retrotransposon gag domain-containing protein</fullName>
    </recommendedName>
</protein>
<dbReference type="AlphaFoldDB" id="A0A484L009"/>
<name>A0A484L009_9ASTE</name>
<keyword evidence="2" id="KW-1185">Reference proteome</keyword>
<dbReference type="EMBL" id="OOIL02000714">
    <property type="protein sequence ID" value="VFQ68736.1"/>
    <property type="molecule type" value="Genomic_DNA"/>
</dbReference>
<proteinExistence type="predicted"/>
<dbReference type="OrthoDB" id="1428943at2759"/>
<evidence type="ECO:0000313" key="2">
    <source>
        <dbReference type="Proteomes" id="UP000595140"/>
    </source>
</evidence>
<reference evidence="1 2" key="1">
    <citation type="submission" date="2018-04" db="EMBL/GenBank/DDBJ databases">
        <authorList>
            <person name="Vogel A."/>
        </authorList>
    </citation>
    <scope>NUCLEOTIDE SEQUENCE [LARGE SCALE GENOMIC DNA]</scope>
</reference>
<sequence length="356" mass="40490">MKLRSIPTFEGQIDYGALDVEFFCSVQDLVRGPPVVSSQIPFELQIFRTHIMGLLRKLPGTPLPPPVLPPRCDGSKPVQWLATVCEYFQFYEVPLVDRLNRVTSMLEGSALAWFNWRMHGSLIDGWEDFVEKFKIRFAPLHGLEYISFEKTSEKSRDTFAHMVENTNTPPAPIVEDTNELKESSEESFIKEDNDSGSDVIDNDGGVIDGDDGATITSDKLSYKPDSTPHELHVPLNALMGVEIAKYDVLECVDKVASENCNQAAQLISLDTIKLFDLVKSEHLVSKKMIRREFGLHFYLCLYTSPEKPLEDWNRADLVVMEDHVYADLVREDEEKENMFSEQLSNKVLCSPIDRYS</sequence>
<evidence type="ECO:0008006" key="3">
    <source>
        <dbReference type="Google" id="ProtNLM"/>
    </source>
</evidence>
<evidence type="ECO:0000313" key="1">
    <source>
        <dbReference type="EMBL" id="VFQ68736.1"/>
    </source>
</evidence>